<dbReference type="SUPFAM" id="SSF140566">
    <property type="entry name" value="FlgN-like"/>
    <property type="match status" value="1"/>
</dbReference>
<keyword evidence="3" id="KW-1005">Bacterial flagellum biogenesis</keyword>
<reference evidence="5" key="1">
    <citation type="submission" date="2019-02" db="EMBL/GenBank/DDBJ databases">
        <authorList>
            <consortium name="Genoscope - CEA"/>
            <person name="William W."/>
        </authorList>
    </citation>
    <scope>NUCLEOTIDE SEQUENCE [LARGE SCALE GENOMIC DNA]</scope>
    <source>
        <strain evidence="5">YSy11</strain>
    </source>
</reference>
<comment type="function">
    <text evidence="1">Required for the efficient initiation of filament assembly.</text>
</comment>
<evidence type="ECO:0000256" key="1">
    <source>
        <dbReference type="ARBA" id="ARBA00002397"/>
    </source>
</evidence>
<dbReference type="RefSeq" id="WP_150547254.1">
    <property type="nucleotide sequence ID" value="NZ_LR215729.2"/>
</dbReference>
<name>A0A653DXF7_9PSED</name>
<evidence type="ECO:0000256" key="4">
    <source>
        <dbReference type="SAM" id="MobiDB-lite"/>
    </source>
</evidence>
<feature type="region of interest" description="Disordered" evidence="4">
    <location>
        <begin position="130"/>
        <end position="156"/>
    </location>
</feature>
<dbReference type="GO" id="GO:0044780">
    <property type="term" value="P:bacterial-type flagellum assembly"/>
    <property type="evidence" value="ECO:0007669"/>
    <property type="project" value="InterPro"/>
</dbReference>
<evidence type="ECO:0000256" key="3">
    <source>
        <dbReference type="ARBA" id="ARBA00022795"/>
    </source>
</evidence>
<accession>A0A653DXF7</accession>
<organism evidence="5">
    <name type="scientific">Pseudomonas marincola</name>
    <dbReference type="NCBI Taxonomy" id="437900"/>
    <lineage>
        <taxon>Bacteria</taxon>
        <taxon>Pseudomonadati</taxon>
        <taxon>Pseudomonadota</taxon>
        <taxon>Gammaproteobacteria</taxon>
        <taxon>Pseudomonadales</taxon>
        <taxon>Pseudomonadaceae</taxon>
        <taxon>Pseudomonas</taxon>
    </lineage>
</organism>
<keyword evidence="5" id="KW-0282">Flagellum</keyword>
<dbReference type="EMBL" id="LR215729">
    <property type="protein sequence ID" value="VEV95142.1"/>
    <property type="molecule type" value="Genomic_DNA"/>
</dbReference>
<comment type="similarity">
    <text evidence="2">Belongs to the FlgN family.</text>
</comment>
<evidence type="ECO:0000256" key="2">
    <source>
        <dbReference type="ARBA" id="ARBA00007703"/>
    </source>
</evidence>
<dbReference type="Gene3D" id="1.20.58.300">
    <property type="entry name" value="FlgN-like"/>
    <property type="match status" value="1"/>
</dbReference>
<dbReference type="InterPro" id="IPR007809">
    <property type="entry name" value="FlgN-like"/>
</dbReference>
<keyword evidence="5" id="KW-0966">Cell projection</keyword>
<protein>
    <submittedName>
        <fullName evidence="5">Flagellar biosynthesis protein FlgN</fullName>
    </submittedName>
</protein>
<sequence>MHDTKLLQLINADIITTEQLAELIDREFTALGERDLKQLDSLLSAKTPLLALLDQNAKARSQLLLELGLTADRAGLQSVAANSGVGTDLLTQSEALSLLLERCQAGNLRNGRLIRTSQASTRSMLGILRGNDSAPTLYDSTGGTSRTGQQRPLSQA</sequence>
<gene>
    <name evidence="5" type="ORF">PMYSY11_0095</name>
</gene>
<evidence type="ECO:0000313" key="5">
    <source>
        <dbReference type="EMBL" id="VEV95142.1"/>
    </source>
</evidence>
<dbReference type="Pfam" id="PF05130">
    <property type="entry name" value="FlgN"/>
    <property type="match status" value="1"/>
</dbReference>
<keyword evidence="5" id="KW-0969">Cilium</keyword>
<feature type="compositionally biased region" description="Polar residues" evidence="4">
    <location>
        <begin position="138"/>
        <end position="156"/>
    </location>
</feature>
<dbReference type="InterPro" id="IPR036679">
    <property type="entry name" value="FlgN-like_sf"/>
</dbReference>
<proteinExistence type="inferred from homology"/>
<dbReference type="AlphaFoldDB" id="A0A653DXF7"/>